<accession>A0A223KRZ6</accession>
<name>A0A223KRZ6_9BACI</name>
<gene>
    <name evidence="2" type="ORF">BC6307_13670</name>
</gene>
<reference evidence="2 3" key="1">
    <citation type="submission" date="2016-12" db="EMBL/GenBank/DDBJ databases">
        <title>The whole genome sequencing and assembly of Bacillus cohnii DSM 6307T strain.</title>
        <authorList>
            <person name="Lee Y.-J."/>
            <person name="Yi H."/>
            <person name="Bahn Y.-S."/>
            <person name="Kim J.F."/>
            <person name="Lee D.-W."/>
        </authorList>
    </citation>
    <scope>NUCLEOTIDE SEQUENCE [LARGE SCALE GENOMIC DNA]</scope>
    <source>
        <strain evidence="2 3">DSM 6307</strain>
    </source>
</reference>
<keyword evidence="3" id="KW-1185">Reference proteome</keyword>
<dbReference type="KEGG" id="bcoh:BC6307_13670"/>
<dbReference type="Pfam" id="PF10966">
    <property type="entry name" value="DUF2768"/>
    <property type="match status" value="1"/>
</dbReference>
<dbReference type="EMBL" id="CP018866">
    <property type="protein sequence ID" value="AST92260.1"/>
    <property type="molecule type" value="Genomic_DNA"/>
</dbReference>
<evidence type="ECO:0000313" key="3">
    <source>
        <dbReference type="Proteomes" id="UP000215224"/>
    </source>
</evidence>
<protein>
    <recommendedName>
        <fullName evidence="4">DUF2768 domain-containing protein</fullName>
    </recommendedName>
</protein>
<dbReference type="Proteomes" id="UP000215224">
    <property type="component" value="Chromosome"/>
</dbReference>
<keyword evidence="1" id="KW-0812">Transmembrane</keyword>
<dbReference type="RefSeq" id="WP_066416895.1">
    <property type="nucleotide sequence ID" value="NZ_CP018866.1"/>
</dbReference>
<dbReference type="InterPro" id="IPR020076">
    <property type="entry name" value="DUF2768"/>
</dbReference>
<evidence type="ECO:0000313" key="2">
    <source>
        <dbReference type="EMBL" id="AST92260.1"/>
    </source>
</evidence>
<evidence type="ECO:0000256" key="1">
    <source>
        <dbReference type="SAM" id="Phobius"/>
    </source>
</evidence>
<keyword evidence="1" id="KW-1133">Transmembrane helix</keyword>
<dbReference type="STRING" id="1314751.GCA_001591425_02630"/>
<sequence>MTDGLMKMWISFVGMGFMIISVLLVYFTRFKLKNRIVKGILNTISFILILLAGIIIFFVVFSGPVPE</sequence>
<evidence type="ECO:0008006" key="4">
    <source>
        <dbReference type="Google" id="ProtNLM"/>
    </source>
</evidence>
<dbReference type="AlphaFoldDB" id="A0A223KRZ6"/>
<proteinExistence type="predicted"/>
<feature type="transmembrane region" description="Helical" evidence="1">
    <location>
        <begin position="39"/>
        <end position="61"/>
    </location>
</feature>
<keyword evidence="1" id="KW-0472">Membrane</keyword>
<feature type="transmembrane region" description="Helical" evidence="1">
    <location>
        <begin position="6"/>
        <end position="27"/>
    </location>
</feature>
<organism evidence="2 3">
    <name type="scientific">Sutcliffiella cohnii</name>
    <dbReference type="NCBI Taxonomy" id="33932"/>
    <lineage>
        <taxon>Bacteria</taxon>
        <taxon>Bacillati</taxon>
        <taxon>Bacillota</taxon>
        <taxon>Bacilli</taxon>
        <taxon>Bacillales</taxon>
        <taxon>Bacillaceae</taxon>
        <taxon>Sutcliffiella</taxon>
    </lineage>
</organism>